<name>A0A1W9I4R6_9HYPH</name>
<dbReference type="Gene3D" id="3.40.50.12710">
    <property type="match status" value="1"/>
</dbReference>
<dbReference type="Proteomes" id="UP000192872">
    <property type="component" value="Unassembled WGS sequence"/>
</dbReference>
<evidence type="ECO:0008006" key="5">
    <source>
        <dbReference type="Google" id="ProtNLM"/>
    </source>
</evidence>
<reference evidence="3 4" key="1">
    <citation type="journal article" date="2017" name="Water Res.">
        <title>Comammox in drinking water systems.</title>
        <authorList>
            <person name="Wang Y."/>
            <person name="Ma L."/>
            <person name="Mao Y."/>
            <person name="Jiang X."/>
            <person name="Xia Y."/>
            <person name="Yu K."/>
            <person name="Li B."/>
            <person name="Zhang T."/>
        </authorList>
    </citation>
    <scope>NUCLEOTIDE SEQUENCE [LARGE SCALE GENOMIC DNA]</scope>
    <source>
        <strain evidence="3">SG_bin8</strain>
    </source>
</reference>
<proteinExistence type="predicted"/>
<evidence type="ECO:0000256" key="2">
    <source>
        <dbReference type="ARBA" id="ARBA00022679"/>
    </source>
</evidence>
<dbReference type="SUPFAM" id="SSF53335">
    <property type="entry name" value="S-adenosyl-L-methionine-dependent methyltransferases"/>
    <property type="match status" value="1"/>
</dbReference>
<dbReference type="EMBL" id="LWDL01000001">
    <property type="protein sequence ID" value="OQW54718.1"/>
    <property type="molecule type" value="Genomic_DNA"/>
</dbReference>
<sequence length="387" mass="41517">MWRHHRHLGGTAAGSPVSLPSGEEWALRDLLIEHIRADGPMTISEYMSACLTHPQHGYYPRRDPFGRRGDFITAPDISQMFGEMLGLWALACWREMAFAGAPRLVELGAGRGTMMADAVRAIAKVAGGIDAIVIDIVEISPLLRERQQQSLANLPVNPRWHEAFDDVSAGPFVLLANEFLDCLPVRQWQRRAGQWYERLVGVDREGQLAMGQAPVPVSVLPLDVGHLDMQDGMIIEHSQAAHRLIEKVAARTLTGPGVALFIDYGSLRSGFGDTLQAVSAHRFVDPLAEPGLADLTVHVDFDALGATARRAGASIGGPVTQGTFLSALGITERAARLAAGKPAAMAQEIFSQLDRLIAPAQMGDLFKVMGISAGAVALPPFAGSGDG</sequence>
<accession>A0A1W9I4R6</accession>
<keyword evidence="2" id="KW-0808">Transferase</keyword>
<dbReference type="PANTHER" id="PTHR12049:SF7">
    <property type="entry name" value="PROTEIN ARGININE METHYLTRANSFERASE NDUFAF7, MITOCHONDRIAL"/>
    <property type="match status" value="1"/>
</dbReference>
<keyword evidence="1" id="KW-0489">Methyltransferase</keyword>
<protein>
    <recommendedName>
        <fullName evidence="5">Methyltransferase</fullName>
    </recommendedName>
</protein>
<evidence type="ECO:0000256" key="1">
    <source>
        <dbReference type="ARBA" id="ARBA00022603"/>
    </source>
</evidence>
<dbReference type="Pfam" id="PF02636">
    <property type="entry name" value="Methyltransf_28"/>
    <property type="match status" value="1"/>
</dbReference>
<dbReference type="InterPro" id="IPR003788">
    <property type="entry name" value="NDUFAF7"/>
</dbReference>
<dbReference type="PANTHER" id="PTHR12049">
    <property type="entry name" value="PROTEIN ARGININE METHYLTRANSFERASE NDUFAF7, MITOCHONDRIAL"/>
    <property type="match status" value="1"/>
</dbReference>
<dbReference type="GO" id="GO:0032259">
    <property type="term" value="P:methylation"/>
    <property type="evidence" value="ECO:0007669"/>
    <property type="project" value="UniProtKB-KW"/>
</dbReference>
<dbReference type="InterPro" id="IPR029063">
    <property type="entry name" value="SAM-dependent_MTases_sf"/>
</dbReference>
<evidence type="ECO:0000313" key="4">
    <source>
        <dbReference type="Proteomes" id="UP000192872"/>
    </source>
</evidence>
<organism evidence="3 4">
    <name type="scientific">Candidatus Raskinella chloraquaticus</name>
    <dbReference type="NCBI Taxonomy" id="1951219"/>
    <lineage>
        <taxon>Bacteria</taxon>
        <taxon>Pseudomonadati</taxon>
        <taxon>Pseudomonadota</taxon>
        <taxon>Alphaproteobacteria</taxon>
        <taxon>Hyphomicrobiales</taxon>
        <taxon>Phreatobacteraceae</taxon>
        <taxon>Candidatus Raskinella</taxon>
    </lineage>
</organism>
<evidence type="ECO:0000313" key="3">
    <source>
        <dbReference type="EMBL" id="OQW54718.1"/>
    </source>
</evidence>
<dbReference type="InterPro" id="IPR038375">
    <property type="entry name" value="NDUFAF7_sf"/>
</dbReference>
<comment type="caution">
    <text evidence="3">The sequence shown here is derived from an EMBL/GenBank/DDBJ whole genome shotgun (WGS) entry which is preliminary data.</text>
</comment>
<dbReference type="AlphaFoldDB" id="A0A1W9I4R6"/>
<gene>
    <name evidence="3" type="ORF">A4S15_03750</name>
</gene>
<dbReference type="STRING" id="1827387.A4S15_03750"/>
<dbReference type="GO" id="GO:0035243">
    <property type="term" value="F:protein-arginine omega-N symmetric methyltransferase activity"/>
    <property type="evidence" value="ECO:0007669"/>
    <property type="project" value="TreeGrafter"/>
</dbReference>